<dbReference type="Pfam" id="PF00293">
    <property type="entry name" value="NUDIX"/>
    <property type="match status" value="1"/>
</dbReference>
<dbReference type="Gene3D" id="3.90.79.10">
    <property type="entry name" value="Nucleoside Triphosphate Pyrophosphohydrolase"/>
    <property type="match status" value="1"/>
</dbReference>
<evidence type="ECO:0000256" key="5">
    <source>
        <dbReference type="ARBA" id="ARBA00022842"/>
    </source>
</evidence>
<name>A0A1I7ZF76_9BILA</name>
<comment type="cofactor">
    <cofactor evidence="2">
        <name>Mg(2+)</name>
        <dbReference type="ChEBI" id="CHEBI:18420"/>
    </cofactor>
</comment>
<dbReference type="Proteomes" id="UP000095287">
    <property type="component" value="Unplaced"/>
</dbReference>
<feature type="domain" description="Nudix hydrolase" evidence="8">
    <location>
        <begin position="54"/>
        <end position="194"/>
    </location>
</feature>
<feature type="region of interest" description="Disordered" evidence="7">
    <location>
        <begin position="38"/>
        <end position="58"/>
    </location>
</feature>
<dbReference type="GO" id="GO:0010945">
    <property type="term" value="F:coenzyme A diphosphatase activity"/>
    <property type="evidence" value="ECO:0007669"/>
    <property type="project" value="InterPro"/>
</dbReference>
<keyword evidence="6" id="KW-0464">Manganese</keyword>
<dbReference type="PROSITE" id="PS00893">
    <property type="entry name" value="NUDIX_BOX"/>
    <property type="match status" value="1"/>
</dbReference>
<sequence length="248" mass="28128">MMQCLRVTLRFHHTSANLLSERGKEAFLQRFAEAQKENKNLPKHVRSSRRSTQKKNDSSVLIPLVEMESRTWIILTQRSFQLKSHRGEVCFPGGRIEDGEDIAQAAVREAFEETGMDPSSVDVWGTMNPVLNRYLTNSITPVVGVVDPAKLSTLAPHCAEVRSIFMVPVDEICAKSGYTNFMYKNLRYVLPVYLSSEYRMIKTSDSCVSGYKEPPVQRIWGLSAAVLHQLLLYLVPQLYDSKLSVPFL</sequence>
<dbReference type="AlphaFoldDB" id="A0A1I7ZF76"/>
<dbReference type="InterPro" id="IPR020084">
    <property type="entry name" value="NUDIX_hydrolase_CS"/>
</dbReference>
<evidence type="ECO:0000256" key="1">
    <source>
        <dbReference type="ARBA" id="ARBA00001936"/>
    </source>
</evidence>
<dbReference type="GO" id="GO:0046872">
    <property type="term" value="F:metal ion binding"/>
    <property type="evidence" value="ECO:0007669"/>
    <property type="project" value="UniProtKB-KW"/>
</dbReference>
<dbReference type="PANTHER" id="PTHR12992:SF11">
    <property type="entry name" value="MITOCHONDRIAL COENZYME A DIPHOSPHATASE NUDT8"/>
    <property type="match status" value="1"/>
</dbReference>
<proteinExistence type="predicted"/>
<comment type="cofactor">
    <cofactor evidence="1">
        <name>Mn(2+)</name>
        <dbReference type="ChEBI" id="CHEBI:29035"/>
    </cofactor>
</comment>
<keyword evidence="4" id="KW-0378">Hydrolase</keyword>
<evidence type="ECO:0000256" key="6">
    <source>
        <dbReference type="ARBA" id="ARBA00023211"/>
    </source>
</evidence>
<accession>A0A1I7ZF76</accession>
<dbReference type="InterPro" id="IPR045121">
    <property type="entry name" value="CoAse"/>
</dbReference>
<dbReference type="InterPro" id="IPR000086">
    <property type="entry name" value="NUDIX_hydrolase_dom"/>
</dbReference>
<dbReference type="WBParaSite" id="L893_g25731.t1">
    <property type="protein sequence ID" value="L893_g25731.t1"/>
    <property type="gene ID" value="L893_g25731"/>
</dbReference>
<keyword evidence="9" id="KW-1185">Reference proteome</keyword>
<dbReference type="CDD" id="cd03426">
    <property type="entry name" value="NUDIX_CoAse_Nudt7"/>
    <property type="match status" value="1"/>
</dbReference>
<keyword evidence="3" id="KW-0479">Metal-binding</keyword>
<evidence type="ECO:0000256" key="3">
    <source>
        <dbReference type="ARBA" id="ARBA00022723"/>
    </source>
</evidence>
<evidence type="ECO:0000256" key="7">
    <source>
        <dbReference type="SAM" id="MobiDB-lite"/>
    </source>
</evidence>
<evidence type="ECO:0000256" key="2">
    <source>
        <dbReference type="ARBA" id="ARBA00001946"/>
    </source>
</evidence>
<dbReference type="PANTHER" id="PTHR12992">
    <property type="entry name" value="NUDIX HYDROLASE"/>
    <property type="match status" value="1"/>
</dbReference>
<feature type="compositionally biased region" description="Basic residues" evidence="7">
    <location>
        <begin position="41"/>
        <end position="53"/>
    </location>
</feature>
<dbReference type="InterPro" id="IPR015797">
    <property type="entry name" value="NUDIX_hydrolase-like_dom_sf"/>
</dbReference>
<dbReference type="SUPFAM" id="SSF55811">
    <property type="entry name" value="Nudix"/>
    <property type="match status" value="1"/>
</dbReference>
<reference evidence="10" key="1">
    <citation type="submission" date="2016-11" db="UniProtKB">
        <authorList>
            <consortium name="WormBaseParasite"/>
        </authorList>
    </citation>
    <scope>IDENTIFICATION</scope>
</reference>
<dbReference type="PROSITE" id="PS51462">
    <property type="entry name" value="NUDIX"/>
    <property type="match status" value="1"/>
</dbReference>
<evidence type="ECO:0000313" key="10">
    <source>
        <dbReference type="WBParaSite" id="L893_g25731.t1"/>
    </source>
</evidence>
<keyword evidence="5" id="KW-0460">Magnesium</keyword>
<protein>
    <submittedName>
        <fullName evidence="10">Nudix hydrolase domain-containing protein</fullName>
    </submittedName>
</protein>
<evidence type="ECO:0000256" key="4">
    <source>
        <dbReference type="ARBA" id="ARBA00022801"/>
    </source>
</evidence>
<organism evidence="9 10">
    <name type="scientific">Steinernema glaseri</name>
    <dbReference type="NCBI Taxonomy" id="37863"/>
    <lineage>
        <taxon>Eukaryota</taxon>
        <taxon>Metazoa</taxon>
        <taxon>Ecdysozoa</taxon>
        <taxon>Nematoda</taxon>
        <taxon>Chromadorea</taxon>
        <taxon>Rhabditida</taxon>
        <taxon>Tylenchina</taxon>
        <taxon>Panagrolaimomorpha</taxon>
        <taxon>Strongyloidoidea</taxon>
        <taxon>Steinernematidae</taxon>
        <taxon>Steinernema</taxon>
    </lineage>
</organism>
<evidence type="ECO:0000259" key="8">
    <source>
        <dbReference type="PROSITE" id="PS51462"/>
    </source>
</evidence>
<evidence type="ECO:0000313" key="9">
    <source>
        <dbReference type="Proteomes" id="UP000095287"/>
    </source>
</evidence>